<evidence type="ECO:0000313" key="2">
    <source>
        <dbReference type="Proteomes" id="UP000215914"/>
    </source>
</evidence>
<dbReference type="Proteomes" id="UP000215914">
    <property type="component" value="Unassembled WGS sequence"/>
</dbReference>
<dbReference type="EMBL" id="MNCJ02000322">
    <property type="protein sequence ID" value="KAF5798759.1"/>
    <property type="molecule type" value="Genomic_DNA"/>
</dbReference>
<protein>
    <submittedName>
        <fullName evidence="1">Uncharacterized protein</fullName>
    </submittedName>
</protein>
<reference evidence="1" key="1">
    <citation type="journal article" date="2017" name="Nature">
        <title>The sunflower genome provides insights into oil metabolism, flowering and Asterid evolution.</title>
        <authorList>
            <person name="Badouin H."/>
            <person name="Gouzy J."/>
            <person name="Grassa C.J."/>
            <person name="Murat F."/>
            <person name="Staton S.E."/>
            <person name="Cottret L."/>
            <person name="Lelandais-Briere C."/>
            <person name="Owens G.L."/>
            <person name="Carrere S."/>
            <person name="Mayjonade B."/>
            <person name="Legrand L."/>
            <person name="Gill N."/>
            <person name="Kane N.C."/>
            <person name="Bowers J.E."/>
            <person name="Hubner S."/>
            <person name="Bellec A."/>
            <person name="Berard A."/>
            <person name="Berges H."/>
            <person name="Blanchet N."/>
            <person name="Boniface M.C."/>
            <person name="Brunel D."/>
            <person name="Catrice O."/>
            <person name="Chaidir N."/>
            <person name="Claudel C."/>
            <person name="Donnadieu C."/>
            <person name="Faraut T."/>
            <person name="Fievet G."/>
            <person name="Helmstetter N."/>
            <person name="King M."/>
            <person name="Knapp S.J."/>
            <person name="Lai Z."/>
            <person name="Le Paslier M.C."/>
            <person name="Lippi Y."/>
            <person name="Lorenzon L."/>
            <person name="Mandel J.R."/>
            <person name="Marage G."/>
            <person name="Marchand G."/>
            <person name="Marquand E."/>
            <person name="Bret-Mestries E."/>
            <person name="Morien E."/>
            <person name="Nambeesan S."/>
            <person name="Nguyen T."/>
            <person name="Pegot-Espagnet P."/>
            <person name="Pouilly N."/>
            <person name="Raftis F."/>
            <person name="Sallet E."/>
            <person name="Schiex T."/>
            <person name="Thomas J."/>
            <person name="Vandecasteele C."/>
            <person name="Vares D."/>
            <person name="Vear F."/>
            <person name="Vautrin S."/>
            <person name="Crespi M."/>
            <person name="Mangin B."/>
            <person name="Burke J.M."/>
            <person name="Salse J."/>
            <person name="Munos S."/>
            <person name="Vincourt P."/>
            <person name="Rieseberg L.H."/>
            <person name="Langlade N.B."/>
        </authorList>
    </citation>
    <scope>NUCLEOTIDE SEQUENCE</scope>
    <source>
        <tissue evidence="1">Leaves</tissue>
    </source>
</reference>
<accession>A0A9K3IKM7</accession>
<organism evidence="1 2">
    <name type="scientific">Helianthus annuus</name>
    <name type="common">Common sunflower</name>
    <dbReference type="NCBI Taxonomy" id="4232"/>
    <lineage>
        <taxon>Eukaryota</taxon>
        <taxon>Viridiplantae</taxon>
        <taxon>Streptophyta</taxon>
        <taxon>Embryophyta</taxon>
        <taxon>Tracheophyta</taxon>
        <taxon>Spermatophyta</taxon>
        <taxon>Magnoliopsida</taxon>
        <taxon>eudicotyledons</taxon>
        <taxon>Gunneridae</taxon>
        <taxon>Pentapetalae</taxon>
        <taxon>asterids</taxon>
        <taxon>campanulids</taxon>
        <taxon>Asterales</taxon>
        <taxon>Asteraceae</taxon>
        <taxon>Asteroideae</taxon>
        <taxon>Heliantheae alliance</taxon>
        <taxon>Heliantheae</taxon>
        <taxon>Helianthus</taxon>
    </lineage>
</organism>
<dbReference type="AlphaFoldDB" id="A0A9K3IKM7"/>
<sequence>MFLLGSYRYERCMKLCTMEIGGHVGSDWDLLETITGAARAREIVGLNIPFARLFQIAIEDSYCEITLEFLTSFIYEPHPDDYVEDPDHPTHEITFCLVGQEFQTSLRDFAVHSGLYTLAELDTNIYIQGVRALDRHYLITFWMPIARVPFGKSSQKATAIKNPLYRYLHCIIGSSIVPRFHNRDKVNLGDLLLYTAYCGASRVRYLRAWRSTLLAHIIGSSARGTTAGLTLPLSRAY</sequence>
<gene>
    <name evidence="1" type="ORF">HanXRQr2_Chr07g0296691</name>
</gene>
<keyword evidence="2" id="KW-1185">Reference proteome</keyword>
<reference evidence="1" key="2">
    <citation type="submission" date="2020-06" db="EMBL/GenBank/DDBJ databases">
        <title>Helianthus annuus Genome sequencing and assembly Release 2.</title>
        <authorList>
            <person name="Gouzy J."/>
            <person name="Langlade N."/>
            <person name="Munos S."/>
        </authorList>
    </citation>
    <scope>NUCLEOTIDE SEQUENCE</scope>
    <source>
        <tissue evidence="1">Leaves</tissue>
    </source>
</reference>
<proteinExistence type="predicted"/>
<name>A0A9K3IKM7_HELAN</name>
<dbReference type="Gramene" id="mRNA:HanXRQr2_Chr07g0296691">
    <property type="protein sequence ID" value="CDS:HanXRQr2_Chr07g0296691.1"/>
    <property type="gene ID" value="HanXRQr2_Chr07g0296691"/>
</dbReference>
<evidence type="ECO:0000313" key="1">
    <source>
        <dbReference type="EMBL" id="KAF5798759.1"/>
    </source>
</evidence>
<comment type="caution">
    <text evidence="1">The sequence shown here is derived from an EMBL/GenBank/DDBJ whole genome shotgun (WGS) entry which is preliminary data.</text>
</comment>